<keyword evidence="5" id="KW-0645">Protease</keyword>
<dbReference type="GO" id="GO:0006465">
    <property type="term" value="P:signal peptide processing"/>
    <property type="evidence" value="ECO:0007669"/>
    <property type="project" value="InterPro"/>
</dbReference>
<organism evidence="7 8">
    <name type="scientific">Candidatus Gottesmanbacteria bacterium GW2011_GWB1_43_11</name>
    <dbReference type="NCBI Taxonomy" id="1618446"/>
    <lineage>
        <taxon>Bacteria</taxon>
        <taxon>Candidatus Gottesmaniibacteriota</taxon>
    </lineage>
</organism>
<evidence type="ECO:0000313" key="7">
    <source>
        <dbReference type="EMBL" id="KKS87547.1"/>
    </source>
</evidence>
<evidence type="ECO:0000313" key="8">
    <source>
        <dbReference type="Proteomes" id="UP000034050"/>
    </source>
</evidence>
<dbReference type="STRING" id="1618446.UV61_C0002G0268"/>
<comment type="caution">
    <text evidence="7">The sequence shown here is derived from an EMBL/GenBank/DDBJ whole genome shotgun (WGS) entry which is preliminary data.</text>
</comment>
<dbReference type="PANTHER" id="PTHR43390">
    <property type="entry name" value="SIGNAL PEPTIDASE I"/>
    <property type="match status" value="1"/>
</dbReference>
<dbReference type="Pfam" id="PF10502">
    <property type="entry name" value="Peptidase_S26"/>
    <property type="match status" value="1"/>
</dbReference>
<dbReference type="GO" id="GO:0009003">
    <property type="term" value="F:signal peptidase activity"/>
    <property type="evidence" value="ECO:0007669"/>
    <property type="project" value="UniProtKB-EC"/>
</dbReference>
<proteinExistence type="inferred from homology"/>
<reference evidence="7 8" key="1">
    <citation type="journal article" date="2015" name="Nature">
        <title>rRNA introns, odd ribosomes, and small enigmatic genomes across a large radiation of phyla.</title>
        <authorList>
            <person name="Brown C.T."/>
            <person name="Hug L.A."/>
            <person name="Thomas B.C."/>
            <person name="Sharon I."/>
            <person name="Castelle C.J."/>
            <person name="Singh A."/>
            <person name="Wilkins M.J."/>
            <person name="Williams K.H."/>
            <person name="Banfield J.F."/>
        </authorList>
    </citation>
    <scope>NUCLEOTIDE SEQUENCE [LARGE SCALE GENOMIC DNA]</scope>
</reference>
<dbReference type="PRINTS" id="PR00727">
    <property type="entry name" value="LEADERPTASE"/>
</dbReference>
<dbReference type="PANTHER" id="PTHR43390:SF1">
    <property type="entry name" value="CHLOROPLAST PROCESSING PEPTIDASE"/>
    <property type="match status" value="1"/>
</dbReference>
<accession>A0A0G1CPY6</accession>
<dbReference type="InterPro" id="IPR019758">
    <property type="entry name" value="Pept_S26A_signal_pept_1_CS"/>
</dbReference>
<evidence type="ECO:0000256" key="1">
    <source>
        <dbReference type="ARBA" id="ARBA00000677"/>
    </source>
</evidence>
<gene>
    <name evidence="7" type="ORF">UV61_C0002G0268</name>
</gene>
<dbReference type="InterPro" id="IPR019533">
    <property type="entry name" value="Peptidase_S26"/>
</dbReference>
<dbReference type="GO" id="GO:0016020">
    <property type="term" value="C:membrane"/>
    <property type="evidence" value="ECO:0007669"/>
    <property type="project" value="UniProtKB-SubCell"/>
</dbReference>
<dbReference type="SUPFAM" id="SSF51306">
    <property type="entry name" value="LexA/Signal peptidase"/>
    <property type="match status" value="1"/>
</dbReference>
<dbReference type="NCBIfam" id="TIGR02227">
    <property type="entry name" value="sigpep_I_bact"/>
    <property type="match status" value="1"/>
</dbReference>
<dbReference type="GO" id="GO:0004252">
    <property type="term" value="F:serine-type endopeptidase activity"/>
    <property type="evidence" value="ECO:0007669"/>
    <property type="project" value="InterPro"/>
</dbReference>
<dbReference type="Gene3D" id="2.10.109.10">
    <property type="entry name" value="Umud Fragment, subunit A"/>
    <property type="match status" value="1"/>
</dbReference>
<dbReference type="InterPro" id="IPR036286">
    <property type="entry name" value="LexA/Signal_pep-like_sf"/>
</dbReference>
<evidence type="ECO:0000259" key="6">
    <source>
        <dbReference type="Pfam" id="PF10502"/>
    </source>
</evidence>
<keyword evidence="4 5" id="KW-0378">Hydrolase</keyword>
<evidence type="ECO:0000256" key="5">
    <source>
        <dbReference type="RuleBase" id="RU362042"/>
    </source>
</evidence>
<dbReference type="Proteomes" id="UP000034050">
    <property type="component" value="Unassembled WGS sequence"/>
</dbReference>
<dbReference type="InterPro" id="IPR000223">
    <property type="entry name" value="Pept_S26A_signal_pept_1"/>
</dbReference>
<dbReference type="CDD" id="cd06530">
    <property type="entry name" value="S26_SPase_I"/>
    <property type="match status" value="1"/>
</dbReference>
<dbReference type="EC" id="3.4.21.89" evidence="3 5"/>
<comment type="similarity">
    <text evidence="2 5">Belongs to the peptidase S26 family.</text>
</comment>
<feature type="domain" description="Peptidase S26" evidence="6">
    <location>
        <begin position="1"/>
        <end position="130"/>
    </location>
</feature>
<dbReference type="PROSITE" id="PS00760">
    <property type="entry name" value="SPASE_I_2"/>
    <property type="match status" value="1"/>
</dbReference>
<evidence type="ECO:0000256" key="2">
    <source>
        <dbReference type="ARBA" id="ARBA00009370"/>
    </source>
</evidence>
<name>A0A0G1CPY6_9BACT</name>
<dbReference type="EMBL" id="LCFD01000002">
    <property type="protein sequence ID" value="KKS87547.1"/>
    <property type="molecule type" value="Genomic_DNA"/>
</dbReference>
<evidence type="ECO:0000256" key="3">
    <source>
        <dbReference type="ARBA" id="ARBA00013208"/>
    </source>
</evidence>
<protein>
    <recommendedName>
        <fullName evidence="3 5">Signal peptidase I</fullName>
        <ecNumber evidence="3 5">3.4.21.89</ecNumber>
    </recommendedName>
</protein>
<dbReference type="AlphaFoldDB" id="A0A0G1CPY6"/>
<evidence type="ECO:0000256" key="4">
    <source>
        <dbReference type="ARBA" id="ARBA00022801"/>
    </source>
</evidence>
<dbReference type="PATRIC" id="fig|1618446.3.peg.393"/>
<dbReference type="PROSITE" id="PS00761">
    <property type="entry name" value="SPASE_I_3"/>
    <property type="match status" value="1"/>
</dbReference>
<comment type="catalytic activity">
    <reaction evidence="1 5">
        <text>Cleavage of hydrophobic, N-terminal signal or leader sequences from secreted and periplasmic proteins.</text>
        <dbReference type="EC" id="3.4.21.89"/>
    </reaction>
</comment>
<comment type="subcellular location">
    <subcellularLocation>
        <location evidence="5">Membrane</location>
        <topology evidence="5">Single-pass type II membrane protein</topology>
    </subcellularLocation>
</comment>
<sequence length="147" mass="17329">MEPNFHDKEYILTNKFEYRFGDPKRGDVIVFKSPQNPEIDYIKRIIGLPGEKLKLVNNHYYINGVELQEPYIAPELYTYNGAYLKEGVEIVIPDDYYFVSGDNRPRSSDSREWGPIPRSSIIGRSQLRYWPFNRFGLIDRIKYPSVD</sequence>
<dbReference type="InterPro" id="IPR019757">
    <property type="entry name" value="Pept_S26A_signal_pept_1_Lys-AS"/>
</dbReference>